<feature type="domain" description="FAD dependent oxidoreductase" evidence="5">
    <location>
        <begin position="2"/>
        <end position="344"/>
    </location>
</feature>
<evidence type="ECO:0000313" key="6">
    <source>
        <dbReference type="EMBL" id="TRW47330.1"/>
    </source>
</evidence>
<evidence type="ECO:0000256" key="1">
    <source>
        <dbReference type="ARBA" id="ARBA00001974"/>
    </source>
</evidence>
<evidence type="ECO:0000256" key="2">
    <source>
        <dbReference type="ARBA" id="ARBA00022630"/>
    </source>
</evidence>
<comment type="cofactor">
    <cofactor evidence="1">
        <name>FAD</name>
        <dbReference type="ChEBI" id="CHEBI:57692"/>
    </cofactor>
</comment>
<name>A0A552WWY0_9MICO</name>
<dbReference type="GO" id="GO:0050660">
    <property type="term" value="F:flavin adenine dinucleotide binding"/>
    <property type="evidence" value="ECO:0007669"/>
    <property type="project" value="InterPro"/>
</dbReference>
<dbReference type="PANTHER" id="PTHR10961:SF7">
    <property type="entry name" value="FAD DEPENDENT OXIDOREDUCTASE DOMAIN-CONTAINING PROTEIN"/>
    <property type="match status" value="1"/>
</dbReference>
<proteinExistence type="predicted"/>
<evidence type="ECO:0000256" key="4">
    <source>
        <dbReference type="ARBA" id="ARBA00023002"/>
    </source>
</evidence>
<protein>
    <submittedName>
        <fullName evidence="6">FAD-dependent oxidoreductase</fullName>
    </submittedName>
</protein>
<dbReference type="SUPFAM" id="SSF51905">
    <property type="entry name" value="FAD/NAD(P)-binding domain"/>
    <property type="match status" value="1"/>
</dbReference>
<dbReference type="Proteomes" id="UP000318693">
    <property type="component" value="Unassembled WGS sequence"/>
</dbReference>
<keyword evidence="2" id="KW-0285">Flavoprotein</keyword>
<keyword evidence="4" id="KW-0560">Oxidoreductase</keyword>
<sequence length="375" mass="39083">MVGAGAWGLPAAAELAGRGHDVVLLDRYGVGNSLSSSSGPTRLWRLTHPDAARVRLGLRSVEAMERLAARSGREVFLRRGLLWRDDVSVPAVTAALSSESVAHDVVAPDDVARFFPGLRPDGRPAVWQQEAGPVLAAASLRAQAGLFDAAGGELVTGAVVAEVVPRSQGVRVVCDDGRTFDADTVVLAPGPGAGRLLAGLGVDLPLRPRLEQVVHVGDPSAPGAADDFPCLFDGPREAEPGIYAMPTPGVGYKLGLDRAVRDLRPGDLDRTPDADLVADAVARVRRDLTALAPNALDAQVCSWTLSPDGRFVLDTLPGGVVVACGDSGEGFKFSALMGTVLADLAEGRTPDDDVASFSLARFTDGTVVDEHVLGR</sequence>
<accession>A0A552WWY0</accession>
<organism evidence="6 7">
    <name type="scientific">Georgenia yuyongxinii</name>
    <dbReference type="NCBI Taxonomy" id="2589797"/>
    <lineage>
        <taxon>Bacteria</taxon>
        <taxon>Bacillati</taxon>
        <taxon>Actinomycetota</taxon>
        <taxon>Actinomycetes</taxon>
        <taxon>Micrococcales</taxon>
        <taxon>Bogoriellaceae</taxon>
        <taxon>Georgenia</taxon>
    </lineage>
</organism>
<keyword evidence="7" id="KW-1185">Reference proteome</keyword>
<dbReference type="EMBL" id="VJXR01000003">
    <property type="protein sequence ID" value="TRW47330.1"/>
    <property type="molecule type" value="Genomic_DNA"/>
</dbReference>
<dbReference type="Gene3D" id="3.50.50.60">
    <property type="entry name" value="FAD/NAD(P)-binding domain"/>
    <property type="match status" value="1"/>
</dbReference>
<dbReference type="InterPro" id="IPR036188">
    <property type="entry name" value="FAD/NAD-bd_sf"/>
</dbReference>
<dbReference type="InterPro" id="IPR045170">
    <property type="entry name" value="MTOX"/>
</dbReference>
<dbReference type="GO" id="GO:0008115">
    <property type="term" value="F:sarcosine oxidase activity"/>
    <property type="evidence" value="ECO:0007669"/>
    <property type="project" value="TreeGrafter"/>
</dbReference>
<evidence type="ECO:0000259" key="5">
    <source>
        <dbReference type="Pfam" id="PF01266"/>
    </source>
</evidence>
<comment type="caution">
    <text evidence="6">The sequence shown here is derived from an EMBL/GenBank/DDBJ whole genome shotgun (WGS) entry which is preliminary data.</text>
</comment>
<evidence type="ECO:0000313" key="7">
    <source>
        <dbReference type="Proteomes" id="UP000318693"/>
    </source>
</evidence>
<gene>
    <name evidence="6" type="ORF">FJ693_01620</name>
</gene>
<reference evidence="6 7" key="1">
    <citation type="submission" date="2019-07" db="EMBL/GenBank/DDBJ databases">
        <title>Georgenia wutianyii sp. nov. and Georgenia *** sp. nov. isolated from plateau pika (Ochotona curzoniae) in the Qinghai-Tibet plateau of China.</title>
        <authorList>
            <person name="Tian Z."/>
        </authorList>
    </citation>
    <scope>NUCLEOTIDE SEQUENCE [LARGE SCALE GENOMIC DNA]</scope>
    <source>
        <strain evidence="6 7">Z446</strain>
    </source>
</reference>
<dbReference type="InterPro" id="IPR006076">
    <property type="entry name" value="FAD-dep_OxRdtase"/>
</dbReference>
<dbReference type="AlphaFoldDB" id="A0A552WWY0"/>
<evidence type="ECO:0000256" key="3">
    <source>
        <dbReference type="ARBA" id="ARBA00022827"/>
    </source>
</evidence>
<keyword evidence="3" id="KW-0274">FAD</keyword>
<dbReference type="Pfam" id="PF01266">
    <property type="entry name" value="DAO"/>
    <property type="match status" value="1"/>
</dbReference>
<dbReference type="PANTHER" id="PTHR10961">
    <property type="entry name" value="PEROXISOMAL SARCOSINE OXIDASE"/>
    <property type="match status" value="1"/>
</dbReference>
<dbReference type="Gene3D" id="3.30.9.10">
    <property type="entry name" value="D-Amino Acid Oxidase, subunit A, domain 2"/>
    <property type="match status" value="1"/>
</dbReference>